<evidence type="ECO:0000256" key="1">
    <source>
        <dbReference type="SAM" id="Phobius"/>
    </source>
</evidence>
<dbReference type="Proteomes" id="UP000294508">
    <property type="component" value="Unassembled WGS sequence"/>
</dbReference>
<sequence length="168" mass="17861">MTTPQETPALIRGQTIASFTSYAEAQRAVDYLSDNGFPVENITIVGSDLKQVERVLGRLTKWKAALAGAGSGAWFGALVGLLLSLFAETGTDVLVILLWGLLYGAIFGAVFGFIAHLFTFGERDFSTFGLTVATRYEVYCVPEHAARASEMLAKMPTRGTGGSAATTA</sequence>
<evidence type="ECO:0000313" key="4">
    <source>
        <dbReference type="Proteomes" id="UP000294508"/>
    </source>
</evidence>
<dbReference type="EMBL" id="SLWN01000012">
    <property type="protein sequence ID" value="TCO20284.1"/>
    <property type="molecule type" value="Genomic_DNA"/>
</dbReference>
<keyword evidence="4" id="KW-1185">Reference proteome</keyword>
<feature type="domain" description="General stress protein 17M-like" evidence="2">
    <location>
        <begin position="14"/>
        <end position="89"/>
    </location>
</feature>
<dbReference type="OrthoDB" id="3381462at2"/>
<protein>
    <recommendedName>
        <fullName evidence="2">General stress protein 17M-like domain-containing protein</fullName>
    </recommendedName>
</protein>
<evidence type="ECO:0000313" key="3">
    <source>
        <dbReference type="EMBL" id="TCO20284.1"/>
    </source>
</evidence>
<proteinExistence type="predicted"/>
<dbReference type="RefSeq" id="WP_132212818.1">
    <property type="nucleotide sequence ID" value="NZ_SLWN01000012.1"/>
</dbReference>
<keyword evidence="1" id="KW-0472">Membrane</keyword>
<dbReference type="AlphaFoldDB" id="A0A4R2H3V9"/>
<dbReference type="InterPro" id="IPR025889">
    <property type="entry name" value="GSP17M-like_dom"/>
</dbReference>
<keyword evidence="1" id="KW-0812">Transmembrane</keyword>
<reference evidence="3 4" key="1">
    <citation type="journal article" date="2015" name="Stand. Genomic Sci.">
        <title>Genomic Encyclopedia of Bacterial and Archaeal Type Strains, Phase III: the genomes of soil and plant-associated and newly described type strains.</title>
        <authorList>
            <person name="Whitman W.B."/>
            <person name="Woyke T."/>
            <person name="Klenk H.P."/>
            <person name="Zhou Y."/>
            <person name="Lilburn T.G."/>
            <person name="Beck B.J."/>
            <person name="De Vos P."/>
            <person name="Vandamme P."/>
            <person name="Eisen J.A."/>
            <person name="Garrity G."/>
            <person name="Hugenholtz P."/>
            <person name="Kyrpides N.C."/>
        </authorList>
    </citation>
    <scope>NUCLEOTIDE SEQUENCE [LARGE SCALE GENOMIC DNA]</scope>
    <source>
        <strain evidence="3 4">VKM Ac-2572</strain>
    </source>
</reference>
<feature type="transmembrane region" description="Helical" evidence="1">
    <location>
        <begin position="93"/>
        <end position="118"/>
    </location>
</feature>
<dbReference type="Pfam" id="PF11181">
    <property type="entry name" value="YflT"/>
    <property type="match status" value="1"/>
</dbReference>
<name>A0A4R2H3V9_9ACTN</name>
<accession>A0A4R2H3V9</accession>
<evidence type="ECO:0000259" key="2">
    <source>
        <dbReference type="Pfam" id="PF11181"/>
    </source>
</evidence>
<organism evidence="3 4">
    <name type="scientific">Kribbella steppae</name>
    <dbReference type="NCBI Taxonomy" id="2512223"/>
    <lineage>
        <taxon>Bacteria</taxon>
        <taxon>Bacillati</taxon>
        <taxon>Actinomycetota</taxon>
        <taxon>Actinomycetes</taxon>
        <taxon>Propionibacteriales</taxon>
        <taxon>Kribbellaceae</taxon>
        <taxon>Kribbella</taxon>
    </lineage>
</organism>
<gene>
    <name evidence="3" type="ORF">EV652_11230</name>
</gene>
<keyword evidence="1" id="KW-1133">Transmembrane helix</keyword>
<comment type="caution">
    <text evidence="3">The sequence shown here is derived from an EMBL/GenBank/DDBJ whole genome shotgun (WGS) entry which is preliminary data.</text>
</comment>
<feature type="transmembrane region" description="Helical" evidence="1">
    <location>
        <begin position="64"/>
        <end position="87"/>
    </location>
</feature>